<evidence type="ECO:0000313" key="2">
    <source>
        <dbReference type="Proteomes" id="UP000314294"/>
    </source>
</evidence>
<gene>
    <name evidence="1" type="ORF">EYF80_048502</name>
</gene>
<accession>A0A4Z2FJG3</accession>
<organism evidence="1 2">
    <name type="scientific">Liparis tanakae</name>
    <name type="common">Tanaka's snailfish</name>
    <dbReference type="NCBI Taxonomy" id="230148"/>
    <lineage>
        <taxon>Eukaryota</taxon>
        <taxon>Metazoa</taxon>
        <taxon>Chordata</taxon>
        <taxon>Craniata</taxon>
        <taxon>Vertebrata</taxon>
        <taxon>Euteleostomi</taxon>
        <taxon>Actinopterygii</taxon>
        <taxon>Neopterygii</taxon>
        <taxon>Teleostei</taxon>
        <taxon>Neoteleostei</taxon>
        <taxon>Acanthomorphata</taxon>
        <taxon>Eupercaria</taxon>
        <taxon>Perciformes</taxon>
        <taxon>Cottioidei</taxon>
        <taxon>Cottales</taxon>
        <taxon>Liparidae</taxon>
        <taxon>Liparis</taxon>
    </lineage>
</organism>
<proteinExistence type="predicted"/>
<dbReference type="AlphaFoldDB" id="A0A4Z2FJG3"/>
<comment type="caution">
    <text evidence="1">The sequence shown here is derived from an EMBL/GenBank/DDBJ whole genome shotgun (WGS) entry which is preliminary data.</text>
</comment>
<name>A0A4Z2FJG3_9TELE</name>
<dbReference type="EMBL" id="SRLO01001117">
    <property type="protein sequence ID" value="TNN41328.1"/>
    <property type="molecule type" value="Genomic_DNA"/>
</dbReference>
<protein>
    <submittedName>
        <fullName evidence="1">Uncharacterized protein</fullName>
    </submittedName>
</protein>
<dbReference type="Proteomes" id="UP000314294">
    <property type="component" value="Unassembled WGS sequence"/>
</dbReference>
<keyword evidence="2" id="KW-1185">Reference proteome</keyword>
<reference evidence="1 2" key="1">
    <citation type="submission" date="2019-03" db="EMBL/GenBank/DDBJ databases">
        <title>First draft genome of Liparis tanakae, snailfish: a comprehensive survey of snailfish specific genes.</title>
        <authorList>
            <person name="Kim W."/>
            <person name="Song I."/>
            <person name="Jeong J.-H."/>
            <person name="Kim D."/>
            <person name="Kim S."/>
            <person name="Ryu S."/>
            <person name="Song J.Y."/>
            <person name="Lee S.K."/>
        </authorList>
    </citation>
    <scope>NUCLEOTIDE SEQUENCE [LARGE SCALE GENOMIC DNA]</scope>
    <source>
        <tissue evidence="1">Muscle</tissue>
    </source>
</reference>
<sequence length="76" mass="9082">MQDVHQHRELGLDQRPQPILQRRHDVLQETETHKQSRDSLEEVRLDSRLKVFLADSLQLRMLFCTTLLDLTNKLFT</sequence>
<evidence type="ECO:0000313" key="1">
    <source>
        <dbReference type="EMBL" id="TNN41328.1"/>
    </source>
</evidence>